<name>A0AAD5V1K5_9APHY</name>
<keyword evidence="3" id="KW-1185">Reference proteome</keyword>
<sequence>MKSLAVPARLLVDVKPKLEGSVKAEAVLTPTTRDMYQKHRTPEEAEEGGRKAKILVFPSVFGSVSQLVFLFGVLVFPSQNQDARGRPGVLCFRTFEPVILTVLCKIEVDGHTDPESPRHGLVIE</sequence>
<proteinExistence type="predicted"/>
<dbReference type="EMBL" id="JANAWD010000225">
    <property type="protein sequence ID" value="KAJ3483521.1"/>
    <property type="molecule type" value="Genomic_DNA"/>
</dbReference>
<keyword evidence="1" id="KW-0472">Membrane</keyword>
<evidence type="ECO:0000313" key="2">
    <source>
        <dbReference type="EMBL" id="KAJ3483521.1"/>
    </source>
</evidence>
<protein>
    <submittedName>
        <fullName evidence="2">Uncharacterized protein</fullName>
    </submittedName>
</protein>
<dbReference type="Proteomes" id="UP001212997">
    <property type="component" value="Unassembled WGS sequence"/>
</dbReference>
<organism evidence="2 3">
    <name type="scientific">Meripilus lineatus</name>
    <dbReference type="NCBI Taxonomy" id="2056292"/>
    <lineage>
        <taxon>Eukaryota</taxon>
        <taxon>Fungi</taxon>
        <taxon>Dikarya</taxon>
        <taxon>Basidiomycota</taxon>
        <taxon>Agaricomycotina</taxon>
        <taxon>Agaricomycetes</taxon>
        <taxon>Polyporales</taxon>
        <taxon>Meripilaceae</taxon>
        <taxon>Meripilus</taxon>
    </lineage>
</organism>
<gene>
    <name evidence="2" type="ORF">NLI96_g6257</name>
</gene>
<accession>A0AAD5V1K5</accession>
<reference evidence="2" key="1">
    <citation type="submission" date="2022-07" db="EMBL/GenBank/DDBJ databases">
        <title>Genome Sequence of Physisporinus lineatus.</title>
        <authorList>
            <person name="Buettner E."/>
        </authorList>
    </citation>
    <scope>NUCLEOTIDE SEQUENCE</scope>
    <source>
        <strain evidence="2">VT162</strain>
    </source>
</reference>
<keyword evidence="1" id="KW-0812">Transmembrane</keyword>
<keyword evidence="1" id="KW-1133">Transmembrane helix</keyword>
<feature type="transmembrane region" description="Helical" evidence="1">
    <location>
        <begin position="54"/>
        <end position="76"/>
    </location>
</feature>
<evidence type="ECO:0000256" key="1">
    <source>
        <dbReference type="SAM" id="Phobius"/>
    </source>
</evidence>
<evidence type="ECO:0000313" key="3">
    <source>
        <dbReference type="Proteomes" id="UP001212997"/>
    </source>
</evidence>
<comment type="caution">
    <text evidence="2">The sequence shown here is derived from an EMBL/GenBank/DDBJ whole genome shotgun (WGS) entry which is preliminary data.</text>
</comment>
<dbReference type="AlphaFoldDB" id="A0AAD5V1K5"/>